<dbReference type="PANTHER" id="PTHR15811:SF5">
    <property type="entry name" value="MTH938 DOMAIN-CONTAINING PROTEIN"/>
    <property type="match status" value="1"/>
</dbReference>
<dbReference type="GO" id="GO:0005737">
    <property type="term" value="C:cytoplasm"/>
    <property type="evidence" value="ECO:0007669"/>
    <property type="project" value="UniProtKB-SubCell"/>
</dbReference>
<evidence type="ECO:0008006" key="5">
    <source>
        <dbReference type="Google" id="ProtNLM"/>
    </source>
</evidence>
<reference evidence="4" key="1">
    <citation type="submission" date="2015-11" db="EMBL/GenBank/DDBJ databases">
        <authorList>
            <person name="Varghese N."/>
        </authorList>
    </citation>
    <scope>NUCLEOTIDE SEQUENCE [LARGE SCALE GENOMIC DNA]</scope>
    <source>
        <strain evidence="4">DSM 45899</strain>
    </source>
</reference>
<dbReference type="Pfam" id="PF04430">
    <property type="entry name" value="DUF498"/>
    <property type="match status" value="1"/>
</dbReference>
<dbReference type="InterPro" id="IPR007523">
    <property type="entry name" value="NDUFAF3/AAMDC"/>
</dbReference>
<dbReference type="RefSeq" id="WP_091271936.1">
    <property type="nucleotide sequence ID" value="NZ_FAOZ01000002.1"/>
</dbReference>
<keyword evidence="4" id="KW-1185">Reference proteome</keyword>
<organism evidence="3 4">
    <name type="scientific">Parafrankia irregularis</name>
    <dbReference type="NCBI Taxonomy" id="795642"/>
    <lineage>
        <taxon>Bacteria</taxon>
        <taxon>Bacillati</taxon>
        <taxon>Actinomycetota</taxon>
        <taxon>Actinomycetes</taxon>
        <taxon>Frankiales</taxon>
        <taxon>Frankiaceae</taxon>
        <taxon>Parafrankia</taxon>
    </lineage>
</organism>
<dbReference type="PANTHER" id="PTHR15811">
    <property type="entry name" value="MTH938 DOMAIN-CONTAINING PROTEIN"/>
    <property type="match status" value="1"/>
</dbReference>
<evidence type="ECO:0000256" key="1">
    <source>
        <dbReference type="ARBA" id="ARBA00004496"/>
    </source>
</evidence>
<keyword evidence="2" id="KW-0963">Cytoplasm</keyword>
<evidence type="ECO:0000256" key="2">
    <source>
        <dbReference type="ARBA" id="ARBA00022490"/>
    </source>
</evidence>
<evidence type="ECO:0000313" key="4">
    <source>
        <dbReference type="Proteomes" id="UP000198802"/>
    </source>
</evidence>
<gene>
    <name evidence="3" type="ORF">Ga0074812_102494</name>
</gene>
<dbReference type="Proteomes" id="UP000198802">
    <property type="component" value="Unassembled WGS sequence"/>
</dbReference>
<evidence type="ECO:0000313" key="3">
    <source>
        <dbReference type="EMBL" id="CUU54484.1"/>
    </source>
</evidence>
<sequence>MARSPHVVHISWGRIDVEGLGPGKDFILYPGGGREWDWSENGTRHEPGIQPADVQEILDVGVTAVVLSRGMELRLRTMPETLELLRDHNVEVHVEETKAAVLLYNRLARTAAVGALLHSTC</sequence>
<dbReference type="SUPFAM" id="SSF64076">
    <property type="entry name" value="MTH938-like"/>
    <property type="match status" value="1"/>
</dbReference>
<dbReference type="InterPro" id="IPR036748">
    <property type="entry name" value="MTH938-like_sf"/>
</dbReference>
<dbReference type="AlphaFoldDB" id="A0A0S4QG49"/>
<dbReference type="EMBL" id="FAOZ01000002">
    <property type="protein sequence ID" value="CUU54484.1"/>
    <property type="molecule type" value="Genomic_DNA"/>
</dbReference>
<name>A0A0S4QG49_9ACTN</name>
<protein>
    <recommendedName>
        <fullName evidence="5">Mth938-like domain-containing protein</fullName>
    </recommendedName>
</protein>
<comment type="subcellular location">
    <subcellularLocation>
        <location evidence="1">Cytoplasm</location>
    </subcellularLocation>
</comment>
<dbReference type="Gene3D" id="3.40.1230.10">
    <property type="entry name" value="MTH938-like"/>
    <property type="match status" value="1"/>
</dbReference>
<accession>A0A0S4QG49</accession>
<proteinExistence type="predicted"/>
<dbReference type="FunFam" id="3.40.1230.10:FF:000001">
    <property type="entry name" value="Adipogenesis-associated, Mth938 domain-containing"/>
    <property type="match status" value="1"/>
</dbReference>